<evidence type="ECO:0000259" key="7">
    <source>
        <dbReference type="Pfam" id="PF01545"/>
    </source>
</evidence>
<dbReference type="GO" id="GO:0005385">
    <property type="term" value="F:zinc ion transmembrane transporter activity"/>
    <property type="evidence" value="ECO:0007669"/>
    <property type="project" value="TreeGrafter"/>
</dbReference>
<feature type="transmembrane region" description="Helical" evidence="6">
    <location>
        <begin position="108"/>
        <end position="129"/>
    </location>
</feature>
<keyword evidence="3" id="KW-0813">Transport</keyword>
<reference evidence="8 9" key="1">
    <citation type="submission" date="2019-02" db="EMBL/GenBank/DDBJ databases">
        <title>Deep-cultivation of Planctomycetes and their phenomic and genomic characterization uncovers novel biology.</title>
        <authorList>
            <person name="Wiegand S."/>
            <person name="Jogler M."/>
            <person name="Boedeker C."/>
            <person name="Pinto D."/>
            <person name="Vollmers J."/>
            <person name="Rivas-Marin E."/>
            <person name="Kohn T."/>
            <person name="Peeters S.H."/>
            <person name="Heuer A."/>
            <person name="Rast P."/>
            <person name="Oberbeckmann S."/>
            <person name="Bunk B."/>
            <person name="Jeske O."/>
            <person name="Meyerdierks A."/>
            <person name="Storesund J.E."/>
            <person name="Kallscheuer N."/>
            <person name="Luecker S."/>
            <person name="Lage O.M."/>
            <person name="Pohl T."/>
            <person name="Merkel B.J."/>
            <person name="Hornburger P."/>
            <person name="Mueller R.-W."/>
            <person name="Bruemmer F."/>
            <person name="Labrenz M."/>
            <person name="Spormann A.M."/>
            <person name="Op Den Camp H."/>
            <person name="Overmann J."/>
            <person name="Amann R."/>
            <person name="Jetten M.S.M."/>
            <person name="Mascher T."/>
            <person name="Medema M.H."/>
            <person name="Devos D.P."/>
            <person name="Kaster A.-K."/>
            <person name="Ovreas L."/>
            <person name="Rohde M."/>
            <person name="Galperin M.Y."/>
            <person name="Jogler C."/>
        </authorList>
    </citation>
    <scope>NUCLEOTIDE SEQUENCE [LARGE SCALE GENOMIC DNA]</scope>
    <source>
        <strain evidence="8 9">Poly41</strain>
    </source>
</reference>
<sequence length="203" mass="21598">MTDCGCRFEPTDQQQRQTLRFVLLINLLMFILEITVGILAESTGLTADSLDMFADASVYSISLYAVGRAARIRRAAAAVSGALQIVLGAGVLFEVSRRFVLGAEPVGSAMMIMGAIALAANAFCLLLLAKHRHGDVNFRASWIFSANDVIANTGVILSGVLVLLLESQIPDLIIGILIAGIVVRGGIRILREASVSAEPCTPR</sequence>
<dbReference type="InterPro" id="IPR058533">
    <property type="entry name" value="Cation_efflux_TM"/>
</dbReference>
<protein>
    <submittedName>
        <fullName evidence="8">Cadmium, cobalt and zinc/H(+)-K(+) antiporter</fullName>
    </submittedName>
</protein>
<keyword evidence="5 6" id="KW-0472">Membrane</keyword>
<dbReference type="GO" id="GO:0005886">
    <property type="term" value="C:plasma membrane"/>
    <property type="evidence" value="ECO:0007669"/>
    <property type="project" value="TreeGrafter"/>
</dbReference>
<evidence type="ECO:0000256" key="5">
    <source>
        <dbReference type="ARBA" id="ARBA00023136"/>
    </source>
</evidence>
<dbReference type="Proteomes" id="UP000319143">
    <property type="component" value="Unassembled WGS sequence"/>
</dbReference>
<dbReference type="EMBL" id="SJPV01000004">
    <property type="protein sequence ID" value="TWU38501.1"/>
    <property type="molecule type" value="Genomic_DNA"/>
</dbReference>
<gene>
    <name evidence="8" type="primary">czcD_2</name>
    <name evidence="8" type="ORF">Poly41_29770</name>
</gene>
<proteinExistence type="predicted"/>
<dbReference type="SUPFAM" id="SSF161111">
    <property type="entry name" value="Cation efflux protein transmembrane domain-like"/>
    <property type="match status" value="1"/>
</dbReference>
<keyword evidence="4 6" id="KW-1133">Transmembrane helix</keyword>
<keyword evidence="3" id="KW-0864">Zinc transport</keyword>
<evidence type="ECO:0000256" key="1">
    <source>
        <dbReference type="ARBA" id="ARBA00004141"/>
    </source>
</evidence>
<evidence type="ECO:0000256" key="4">
    <source>
        <dbReference type="ARBA" id="ARBA00022989"/>
    </source>
</evidence>
<evidence type="ECO:0000256" key="3">
    <source>
        <dbReference type="ARBA" id="ARBA00022906"/>
    </source>
</evidence>
<evidence type="ECO:0000256" key="6">
    <source>
        <dbReference type="SAM" id="Phobius"/>
    </source>
</evidence>
<comment type="caution">
    <text evidence="8">The sequence shown here is derived from an EMBL/GenBank/DDBJ whole genome shotgun (WGS) entry which is preliminary data.</text>
</comment>
<dbReference type="PANTHER" id="PTHR11562:SF17">
    <property type="entry name" value="RE54080P-RELATED"/>
    <property type="match status" value="1"/>
</dbReference>
<dbReference type="RefSeq" id="WP_146526834.1">
    <property type="nucleotide sequence ID" value="NZ_SJPV01000004.1"/>
</dbReference>
<dbReference type="PANTHER" id="PTHR11562">
    <property type="entry name" value="CATION EFFLUX PROTEIN/ ZINC TRANSPORTER"/>
    <property type="match status" value="1"/>
</dbReference>
<name>A0A5C6DSN5_9BACT</name>
<feature type="domain" description="Cation efflux protein transmembrane" evidence="7">
    <location>
        <begin position="21"/>
        <end position="194"/>
    </location>
</feature>
<dbReference type="Gene3D" id="1.20.1510.10">
    <property type="entry name" value="Cation efflux protein transmembrane domain"/>
    <property type="match status" value="1"/>
</dbReference>
<feature type="transmembrane region" description="Helical" evidence="6">
    <location>
        <begin position="169"/>
        <end position="187"/>
    </location>
</feature>
<feature type="transmembrane region" description="Helical" evidence="6">
    <location>
        <begin position="77"/>
        <end position="96"/>
    </location>
</feature>
<dbReference type="Pfam" id="PF01545">
    <property type="entry name" value="Cation_efflux"/>
    <property type="match status" value="1"/>
</dbReference>
<feature type="transmembrane region" description="Helical" evidence="6">
    <location>
        <begin position="141"/>
        <end position="163"/>
    </location>
</feature>
<dbReference type="InterPro" id="IPR027469">
    <property type="entry name" value="Cation_efflux_TMD_sf"/>
</dbReference>
<dbReference type="AlphaFoldDB" id="A0A5C6DSN5"/>
<dbReference type="InterPro" id="IPR050681">
    <property type="entry name" value="CDF/SLC30A"/>
</dbReference>
<keyword evidence="2 6" id="KW-0812">Transmembrane</keyword>
<keyword evidence="3" id="KW-0862">Zinc</keyword>
<evidence type="ECO:0000313" key="9">
    <source>
        <dbReference type="Proteomes" id="UP000319143"/>
    </source>
</evidence>
<dbReference type="OrthoDB" id="9799649at2"/>
<comment type="subcellular location">
    <subcellularLocation>
        <location evidence="1">Membrane</location>
        <topology evidence="1">Multi-pass membrane protein</topology>
    </subcellularLocation>
</comment>
<evidence type="ECO:0000313" key="8">
    <source>
        <dbReference type="EMBL" id="TWU38501.1"/>
    </source>
</evidence>
<accession>A0A5C6DSN5</accession>
<organism evidence="8 9">
    <name type="scientific">Novipirellula artificiosorum</name>
    <dbReference type="NCBI Taxonomy" id="2528016"/>
    <lineage>
        <taxon>Bacteria</taxon>
        <taxon>Pseudomonadati</taxon>
        <taxon>Planctomycetota</taxon>
        <taxon>Planctomycetia</taxon>
        <taxon>Pirellulales</taxon>
        <taxon>Pirellulaceae</taxon>
        <taxon>Novipirellula</taxon>
    </lineage>
</organism>
<keyword evidence="9" id="KW-1185">Reference proteome</keyword>
<feature type="transmembrane region" description="Helical" evidence="6">
    <location>
        <begin position="21"/>
        <end position="40"/>
    </location>
</feature>
<keyword evidence="3" id="KW-0406">Ion transport</keyword>
<evidence type="ECO:0000256" key="2">
    <source>
        <dbReference type="ARBA" id="ARBA00022692"/>
    </source>
</evidence>
<feature type="transmembrane region" description="Helical" evidence="6">
    <location>
        <begin position="52"/>
        <end position="70"/>
    </location>
</feature>